<proteinExistence type="predicted"/>
<feature type="compositionally biased region" description="Polar residues" evidence="1">
    <location>
        <begin position="57"/>
        <end position="66"/>
    </location>
</feature>
<dbReference type="AlphaFoldDB" id="A0A226EZ65"/>
<evidence type="ECO:0000313" key="3">
    <source>
        <dbReference type="Proteomes" id="UP000198287"/>
    </source>
</evidence>
<evidence type="ECO:0000256" key="1">
    <source>
        <dbReference type="SAM" id="MobiDB-lite"/>
    </source>
</evidence>
<feature type="region of interest" description="Disordered" evidence="1">
    <location>
        <begin position="57"/>
        <end position="76"/>
    </location>
</feature>
<gene>
    <name evidence="2" type="ORF">Fcan01_01787</name>
</gene>
<feature type="region of interest" description="Disordered" evidence="1">
    <location>
        <begin position="27"/>
        <end position="51"/>
    </location>
</feature>
<sequence length="374" mass="41912">MDNLEGLSDDQLWSTIEKCQAILKRRARESGGESSVSASTSSSVTSKVKRMRMVVNSGESSYADSESNADDDDKAKPKVDICRVPRTVYCAQYQDRQCNTDCPPDCDGDHKKCKLCPFLFTGDTIQNKRYPDRPLIIDDTLPTFTCRSIDAGDYVLIDENLSCTWEGKEDKEKTGPEAIYFGQSGQGANTLRDRLRRYFLFKLPLPHSKPRPVVLGNKAPLQVYERVTRKPKTPLQDIHWQIPAADCIIRQTSQQATASIISNYVKNAYPNYFSETSLETCFGKYLGFPSEKSGATWISRTGKTENPRGGPPINVFGLNPATFVQAELDAGVKKMKEYEESRTQSSHVIPESTQSTRKRTPVKSYIDPEPSESD</sequence>
<feature type="compositionally biased region" description="Low complexity" evidence="1">
    <location>
        <begin position="32"/>
        <end position="46"/>
    </location>
</feature>
<keyword evidence="3" id="KW-1185">Reference proteome</keyword>
<dbReference type="Proteomes" id="UP000198287">
    <property type="component" value="Unassembled WGS sequence"/>
</dbReference>
<evidence type="ECO:0000313" key="2">
    <source>
        <dbReference type="EMBL" id="OXA62458.1"/>
    </source>
</evidence>
<feature type="compositionally biased region" description="Polar residues" evidence="1">
    <location>
        <begin position="343"/>
        <end position="355"/>
    </location>
</feature>
<accession>A0A226EZ65</accession>
<dbReference type="EMBL" id="LNIX01000001">
    <property type="protein sequence ID" value="OXA62458.1"/>
    <property type="molecule type" value="Genomic_DNA"/>
</dbReference>
<organism evidence="2 3">
    <name type="scientific">Folsomia candida</name>
    <name type="common">Springtail</name>
    <dbReference type="NCBI Taxonomy" id="158441"/>
    <lineage>
        <taxon>Eukaryota</taxon>
        <taxon>Metazoa</taxon>
        <taxon>Ecdysozoa</taxon>
        <taxon>Arthropoda</taxon>
        <taxon>Hexapoda</taxon>
        <taxon>Collembola</taxon>
        <taxon>Entomobryomorpha</taxon>
        <taxon>Isotomoidea</taxon>
        <taxon>Isotomidae</taxon>
        <taxon>Proisotominae</taxon>
        <taxon>Folsomia</taxon>
    </lineage>
</organism>
<comment type="caution">
    <text evidence="2">The sequence shown here is derived from an EMBL/GenBank/DDBJ whole genome shotgun (WGS) entry which is preliminary data.</text>
</comment>
<protein>
    <submittedName>
        <fullName evidence="2">Uncharacterized protein</fullName>
    </submittedName>
</protein>
<name>A0A226EZ65_FOLCA</name>
<reference evidence="2 3" key="1">
    <citation type="submission" date="2015-12" db="EMBL/GenBank/DDBJ databases">
        <title>The genome of Folsomia candida.</title>
        <authorList>
            <person name="Faddeeva A."/>
            <person name="Derks M.F."/>
            <person name="Anvar Y."/>
            <person name="Smit S."/>
            <person name="Van Straalen N."/>
            <person name="Roelofs D."/>
        </authorList>
    </citation>
    <scope>NUCLEOTIDE SEQUENCE [LARGE SCALE GENOMIC DNA]</scope>
    <source>
        <strain evidence="2 3">VU population</strain>
        <tissue evidence="2">Whole body</tissue>
    </source>
</reference>
<feature type="region of interest" description="Disordered" evidence="1">
    <location>
        <begin position="335"/>
        <end position="374"/>
    </location>
</feature>